<dbReference type="RefSeq" id="WP_111647378.1">
    <property type="nucleotide sequence ID" value="NZ_JACHWI010000002.1"/>
</dbReference>
<keyword evidence="2" id="KW-1185">Reference proteome</keyword>
<evidence type="ECO:0008006" key="3">
    <source>
        <dbReference type="Google" id="ProtNLM"/>
    </source>
</evidence>
<evidence type="ECO:0000313" key="1">
    <source>
        <dbReference type="EMBL" id="RAK42189.1"/>
    </source>
</evidence>
<accession>A0A327ZHN3</accession>
<dbReference type="Proteomes" id="UP000249341">
    <property type="component" value="Unassembled WGS sequence"/>
</dbReference>
<dbReference type="AlphaFoldDB" id="A0A327ZHN3"/>
<proteinExistence type="predicted"/>
<comment type="caution">
    <text evidence="1">The sequence shown here is derived from an EMBL/GenBank/DDBJ whole genome shotgun (WGS) entry which is preliminary data.</text>
</comment>
<evidence type="ECO:0000313" key="2">
    <source>
        <dbReference type="Proteomes" id="UP000249341"/>
    </source>
</evidence>
<gene>
    <name evidence="1" type="ORF">B0I29_10210</name>
</gene>
<organism evidence="1 2">
    <name type="scientific">Actinoplanes lutulentus</name>
    <dbReference type="NCBI Taxonomy" id="1287878"/>
    <lineage>
        <taxon>Bacteria</taxon>
        <taxon>Bacillati</taxon>
        <taxon>Actinomycetota</taxon>
        <taxon>Actinomycetes</taxon>
        <taxon>Micromonosporales</taxon>
        <taxon>Micromonosporaceae</taxon>
        <taxon>Actinoplanes</taxon>
    </lineage>
</organism>
<sequence length="79" mass="8573">MATTAALPELVDELYGGQERIDRNEIYRRAVAAELPSDDMAVLDRLPEGEYAEDELNEAIAQIAEPGASPLSVAEEPTD</sequence>
<protein>
    <recommendedName>
        <fullName evidence="3">DUF2795 domain-containing protein</fullName>
    </recommendedName>
</protein>
<dbReference type="OrthoDB" id="3391711at2"/>
<name>A0A327ZHN3_9ACTN</name>
<dbReference type="EMBL" id="QLMJ01000002">
    <property type="protein sequence ID" value="RAK42189.1"/>
    <property type="molecule type" value="Genomic_DNA"/>
</dbReference>
<reference evidence="1 2" key="1">
    <citation type="submission" date="2018-06" db="EMBL/GenBank/DDBJ databases">
        <title>Genomic Encyclopedia of Type Strains, Phase III (KMG-III): the genomes of soil and plant-associated and newly described type strains.</title>
        <authorList>
            <person name="Whitman W."/>
        </authorList>
    </citation>
    <scope>NUCLEOTIDE SEQUENCE [LARGE SCALE GENOMIC DNA]</scope>
    <source>
        <strain evidence="1 2">CGMCC 4.7090</strain>
    </source>
</reference>